<name>A0A7W8AA90_9ACTN</name>
<evidence type="ECO:0000256" key="1">
    <source>
        <dbReference type="SAM" id="MobiDB-lite"/>
    </source>
</evidence>
<dbReference type="EMBL" id="JACHIN010000010">
    <property type="protein sequence ID" value="MBB5081486.1"/>
    <property type="molecule type" value="Genomic_DNA"/>
</dbReference>
<reference evidence="2 3" key="1">
    <citation type="submission" date="2020-08" db="EMBL/GenBank/DDBJ databases">
        <title>Genomic Encyclopedia of Type Strains, Phase IV (KMG-IV): sequencing the most valuable type-strain genomes for metagenomic binning, comparative biology and taxonomic classification.</title>
        <authorList>
            <person name="Goeker M."/>
        </authorList>
    </citation>
    <scope>NUCLEOTIDE SEQUENCE [LARGE SCALE GENOMIC DNA]</scope>
    <source>
        <strain evidence="2 3">DSM 45385</strain>
    </source>
</reference>
<evidence type="ECO:0000313" key="2">
    <source>
        <dbReference type="EMBL" id="MBB5081486.1"/>
    </source>
</evidence>
<sequence length="66" mass="7021">MKLNVAAGNAGSCRWAFGQFRQEVDGPRVGVGGEARLDRSLEFGDEFSAGLDSGPEHDEGDEHLAT</sequence>
<gene>
    <name evidence="2" type="ORF">HNR40_006981</name>
</gene>
<evidence type="ECO:0000313" key="3">
    <source>
        <dbReference type="Proteomes" id="UP000568380"/>
    </source>
</evidence>
<keyword evidence="3" id="KW-1185">Reference proteome</keyword>
<feature type="region of interest" description="Disordered" evidence="1">
    <location>
        <begin position="46"/>
        <end position="66"/>
    </location>
</feature>
<organism evidence="2 3">
    <name type="scientific">Nonomuraea endophytica</name>
    <dbReference type="NCBI Taxonomy" id="714136"/>
    <lineage>
        <taxon>Bacteria</taxon>
        <taxon>Bacillati</taxon>
        <taxon>Actinomycetota</taxon>
        <taxon>Actinomycetes</taxon>
        <taxon>Streptosporangiales</taxon>
        <taxon>Streptosporangiaceae</taxon>
        <taxon>Nonomuraea</taxon>
    </lineage>
</organism>
<comment type="caution">
    <text evidence="2">The sequence shown here is derived from an EMBL/GenBank/DDBJ whole genome shotgun (WGS) entry which is preliminary data.</text>
</comment>
<feature type="compositionally biased region" description="Basic and acidic residues" evidence="1">
    <location>
        <begin position="54"/>
        <end position="66"/>
    </location>
</feature>
<protein>
    <submittedName>
        <fullName evidence="2">Uncharacterized protein</fullName>
    </submittedName>
</protein>
<dbReference type="Proteomes" id="UP000568380">
    <property type="component" value="Unassembled WGS sequence"/>
</dbReference>
<proteinExistence type="predicted"/>
<dbReference type="AlphaFoldDB" id="A0A7W8AA90"/>
<accession>A0A7W8AA90</accession>